<evidence type="ECO:0000313" key="2">
    <source>
        <dbReference type="EMBL" id="CAB3804868.1"/>
    </source>
</evidence>
<dbReference type="RefSeq" id="WP_175108131.1">
    <property type="nucleotide sequence ID" value="NZ_CADIKM010000068.1"/>
</dbReference>
<sequence>MKGYIFSALASAVILSGCATPPPTHLNSSGRTITFSNPILLKEDVAKGNLTYVLVEESIADGSLHIASISKARQSIQNERQERIVFNSDLTKFAPDFEISTFYTYSDAGNYNEKTVVMNCMGHLTKKTQEYSPCSSVYGSVFVPMGVYKAGAAGAAVDTSRWENPHFNFLRVVASPEYTLRKAGVFDHLDQLTGANNEFEPNIQNCVFCAARDRDRKPCLLG</sequence>
<evidence type="ECO:0000313" key="3">
    <source>
        <dbReference type="Proteomes" id="UP000494115"/>
    </source>
</evidence>
<organism evidence="2 3">
    <name type="scientific">Pararobbsia alpina</name>
    <dbReference type="NCBI Taxonomy" id="621374"/>
    <lineage>
        <taxon>Bacteria</taxon>
        <taxon>Pseudomonadati</taxon>
        <taxon>Pseudomonadota</taxon>
        <taxon>Betaproteobacteria</taxon>
        <taxon>Burkholderiales</taxon>
        <taxon>Burkholderiaceae</taxon>
        <taxon>Pararobbsia</taxon>
    </lineage>
</organism>
<evidence type="ECO:0008006" key="4">
    <source>
        <dbReference type="Google" id="ProtNLM"/>
    </source>
</evidence>
<name>A0A6S7BLL8_9BURK</name>
<dbReference type="Proteomes" id="UP000494115">
    <property type="component" value="Unassembled WGS sequence"/>
</dbReference>
<feature type="chain" id="PRO_5028963895" description="Lipoprotein" evidence="1">
    <location>
        <begin position="20"/>
        <end position="222"/>
    </location>
</feature>
<proteinExistence type="predicted"/>
<dbReference type="EMBL" id="CADIKM010000068">
    <property type="protein sequence ID" value="CAB3804868.1"/>
    <property type="molecule type" value="Genomic_DNA"/>
</dbReference>
<evidence type="ECO:0000256" key="1">
    <source>
        <dbReference type="SAM" id="SignalP"/>
    </source>
</evidence>
<dbReference type="PROSITE" id="PS51257">
    <property type="entry name" value="PROKAR_LIPOPROTEIN"/>
    <property type="match status" value="1"/>
</dbReference>
<reference evidence="2 3" key="1">
    <citation type="submission" date="2020-04" db="EMBL/GenBank/DDBJ databases">
        <authorList>
            <person name="De Canck E."/>
        </authorList>
    </citation>
    <scope>NUCLEOTIDE SEQUENCE [LARGE SCALE GENOMIC DNA]</scope>
    <source>
        <strain evidence="2 3">LMG 28138</strain>
    </source>
</reference>
<accession>A0A6S7BLL8</accession>
<keyword evidence="1" id="KW-0732">Signal</keyword>
<dbReference type="AlphaFoldDB" id="A0A6S7BLL8"/>
<gene>
    <name evidence="2" type="ORF">LMG28138_05584</name>
</gene>
<keyword evidence="3" id="KW-1185">Reference proteome</keyword>
<feature type="signal peptide" evidence="1">
    <location>
        <begin position="1"/>
        <end position="19"/>
    </location>
</feature>
<protein>
    <recommendedName>
        <fullName evidence="4">Lipoprotein</fullName>
    </recommendedName>
</protein>